<dbReference type="PANTHER" id="PTHR43046">
    <property type="entry name" value="GDP-MANNOSE MANNOSYL HYDROLASE"/>
    <property type="match status" value="1"/>
</dbReference>
<keyword evidence="2" id="KW-0378">Hydrolase</keyword>
<evidence type="ECO:0000259" key="3">
    <source>
        <dbReference type="PROSITE" id="PS51462"/>
    </source>
</evidence>
<dbReference type="Pfam" id="PF12535">
    <property type="entry name" value="Nudix_N"/>
    <property type="match status" value="1"/>
</dbReference>
<dbReference type="InterPro" id="IPR000086">
    <property type="entry name" value="NUDIX_hydrolase_dom"/>
</dbReference>
<gene>
    <name evidence="4" type="ORF">HMPREF1090_02729</name>
</gene>
<dbReference type="GO" id="GO:0016787">
    <property type="term" value="F:hydrolase activity"/>
    <property type="evidence" value="ECO:0007669"/>
    <property type="project" value="UniProtKB-KW"/>
</dbReference>
<organism evidence="4 5">
    <name type="scientific">[Clostridium] clostridioforme 90A8</name>
    <dbReference type="NCBI Taxonomy" id="999408"/>
    <lineage>
        <taxon>Bacteria</taxon>
        <taxon>Bacillati</taxon>
        <taxon>Bacillota</taxon>
        <taxon>Clostridia</taxon>
        <taxon>Lachnospirales</taxon>
        <taxon>Lachnospiraceae</taxon>
        <taxon>Enterocloster</taxon>
    </lineage>
</organism>
<protein>
    <recommendedName>
        <fullName evidence="3">Nudix hydrolase domain-containing protein</fullName>
    </recommendedName>
</protein>
<dbReference type="Proteomes" id="UP000013085">
    <property type="component" value="Unassembled WGS sequence"/>
</dbReference>
<dbReference type="RefSeq" id="WP_002595959.1">
    <property type="nucleotide sequence ID" value="NZ_KB851022.1"/>
</dbReference>
<dbReference type="SUPFAM" id="SSF55811">
    <property type="entry name" value="Nudix"/>
    <property type="match status" value="1"/>
</dbReference>
<sequence length="209" mass="23725">MEKVDGSKVIELAHELQSLASARLLYTKGQFDAERYGRIRDIAAEITAIASDCTLEKVKDIFASNDGYQIPKISTWAAIFNEKNEVLLVKDYEGRWVLPGGWCDYDQTIMSNVVKETLEEAGLLVQPYRLVGIFDNQKRPCSHSYFHAENAHVLCRVTGGEFHPNSETTESGYFSLDHLPELNVCKMNERELRLCLEGYLSDSWKPVVD</sequence>
<proteinExistence type="predicted"/>
<dbReference type="HOGENOM" id="CLU_082381_1_0_9"/>
<reference evidence="4 5" key="1">
    <citation type="submission" date="2013-01" db="EMBL/GenBank/DDBJ databases">
        <title>The Genome Sequence of Clostridium clostridioforme 90A8.</title>
        <authorList>
            <consortium name="The Broad Institute Genome Sequencing Platform"/>
            <person name="Earl A."/>
            <person name="Ward D."/>
            <person name="Feldgarden M."/>
            <person name="Gevers D."/>
            <person name="Courvalin P."/>
            <person name="Lambert T."/>
            <person name="Walker B."/>
            <person name="Young S.K."/>
            <person name="Zeng Q."/>
            <person name="Gargeya S."/>
            <person name="Fitzgerald M."/>
            <person name="Haas B."/>
            <person name="Abouelleil A."/>
            <person name="Alvarado L."/>
            <person name="Arachchi H.M."/>
            <person name="Berlin A.M."/>
            <person name="Chapman S.B."/>
            <person name="Dewar J."/>
            <person name="Goldberg J."/>
            <person name="Griggs A."/>
            <person name="Gujja S."/>
            <person name="Hansen M."/>
            <person name="Howarth C."/>
            <person name="Imamovic A."/>
            <person name="Larimer J."/>
            <person name="McCowan C."/>
            <person name="Murphy C."/>
            <person name="Neiman D."/>
            <person name="Pearson M."/>
            <person name="Priest M."/>
            <person name="Roberts A."/>
            <person name="Saif S."/>
            <person name="Shea T."/>
            <person name="Sisk P."/>
            <person name="Sykes S."/>
            <person name="Wortman J."/>
            <person name="Nusbaum C."/>
            <person name="Birren B."/>
        </authorList>
    </citation>
    <scope>NUCLEOTIDE SEQUENCE [LARGE SCALE GENOMIC DNA]</scope>
    <source>
        <strain evidence="4 5">90A8</strain>
    </source>
</reference>
<evidence type="ECO:0000313" key="5">
    <source>
        <dbReference type="Proteomes" id="UP000013085"/>
    </source>
</evidence>
<dbReference type="Gene3D" id="3.90.79.10">
    <property type="entry name" value="Nucleoside Triphosphate Pyrophosphohydrolase"/>
    <property type="match status" value="1"/>
</dbReference>
<dbReference type="InterPro" id="IPR015797">
    <property type="entry name" value="NUDIX_hydrolase-like_dom_sf"/>
</dbReference>
<dbReference type="EMBL" id="AGYR01000030">
    <property type="protein sequence ID" value="ENZ13525.1"/>
    <property type="molecule type" value="Genomic_DNA"/>
</dbReference>
<feature type="domain" description="Nudix hydrolase" evidence="3">
    <location>
        <begin position="70"/>
        <end position="200"/>
    </location>
</feature>
<dbReference type="PANTHER" id="PTHR43046:SF16">
    <property type="entry name" value="ADP-RIBOSE PYROPHOSPHATASE YJHB-RELATED"/>
    <property type="match status" value="1"/>
</dbReference>
<dbReference type="Gene3D" id="6.10.250.1120">
    <property type="match status" value="1"/>
</dbReference>
<evidence type="ECO:0000256" key="2">
    <source>
        <dbReference type="ARBA" id="ARBA00022801"/>
    </source>
</evidence>
<dbReference type="Pfam" id="PF00293">
    <property type="entry name" value="NUDIX"/>
    <property type="match status" value="1"/>
</dbReference>
<evidence type="ECO:0000313" key="4">
    <source>
        <dbReference type="EMBL" id="ENZ13525.1"/>
    </source>
</evidence>
<dbReference type="AlphaFoldDB" id="A0A0E2HN45"/>
<evidence type="ECO:0000256" key="1">
    <source>
        <dbReference type="ARBA" id="ARBA00001946"/>
    </source>
</evidence>
<name>A0A0E2HN45_9FIRM</name>
<dbReference type="InterPro" id="IPR059176">
    <property type="entry name" value="UDP-X_N"/>
</dbReference>
<comment type="caution">
    <text evidence="4">The sequence shown here is derived from an EMBL/GenBank/DDBJ whole genome shotgun (WGS) entry which is preliminary data.</text>
</comment>
<accession>A0A0E2HN45</accession>
<dbReference type="PROSITE" id="PS51462">
    <property type="entry name" value="NUDIX"/>
    <property type="match status" value="1"/>
</dbReference>
<dbReference type="PATRIC" id="fig|999408.3.peg.2947"/>
<comment type="cofactor">
    <cofactor evidence="1">
        <name>Mg(2+)</name>
        <dbReference type="ChEBI" id="CHEBI:18420"/>
    </cofactor>
</comment>